<dbReference type="EMBL" id="KZ084138">
    <property type="protein sequence ID" value="OSC98428.1"/>
    <property type="molecule type" value="Genomic_DNA"/>
</dbReference>
<feature type="region of interest" description="Disordered" evidence="1">
    <location>
        <begin position="31"/>
        <end position="75"/>
    </location>
</feature>
<name>A0A1Y2IBB5_TRAC3</name>
<organism evidence="2 3">
    <name type="scientific">Trametes coccinea (strain BRFM310)</name>
    <name type="common">Pycnoporus coccineus</name>
    <dbReference type="NCBI Taxonomy" id="1353009"/>
    <lineage>
        <taxon>Eukaryota</taxon>
        <taxon>Fungi</taxon>
        <taxon>Dikarya</taxon>
        <taxon>Basidiomycota</taxon>
        <taxon>Agaricomycotina</taxon>
        <taxon>Agaricomycetes</taxon>
        <taxon>Polyporales</taxon>
        <taxon>Polyporaceae</taxon>
        <taxon>Trametes</taxon>
    </lineage>
</organism>
<evidence type="ECO:0000313" key="2">
    <source>
        <dbReference type="EMBL" id="OSC98428.1"/>
    </source>
</evidence>
<evidence type="ECO:0000256" key="1">
    <source>
        <dbReference type="SAM" id="MobiDB-lite"/>
    </source>
</evidence>
<gene>
    <name evidence="2" type="ORF">PYCCODRAFT_1471059</name>
</gene>
<dbReference type="AlphaFoldDB" id="A0A1Y2IBB5"/>
<protein>
    <submittedName>
        <fullName evidence="2">Uncharacterized protein</fullName>
    </submittedName>
</protein>
<reference evidence="2 3" key="1">
    <citation type="journal article" date="2015" name="Biotechnol. Biofuels">
        <title>Enhanced degradation of softwood versus hardwood by the white-rot fungus Pycnoporus coccineus.</title>
        <authorList>
            <person name="Couturier M."/>
            <person name="Navarro D."/>
            <person name="Chevret D."/>
            <person name="Henrissat B."/>
            <person name="Piumi F."/>
            <person name="Ruiz-Duenas F.J."/>
            <person name="Martinez A.T."/>
            <person name="Grigoriev I.V."/>
            <person name="Riley R."/>
            <person name="Lipzen A."/>
            <person name="Berrin J.G."/>
            <person name="Master E.R."/>
            <person name="Rosso M.N."/>
        </authorList>
    </citation>
    <scope>NUCLEOTIDE SEQUENCE [LARGE SCALE GENOMIC DNA]</scope>
    <source>
        <strain evidence="2 3">BRFM310</strain>
    </source>
</reference>
<evidence type="ECO:0000313" key="3">
    <source>
        <dbReference type="Proteomes" id="UP000193067"/>
    </source>
</evidence>
<accession>A0A1Y2IBB5</accession>
<dbReference type="Proteomes" id="UP000193067">
    <property type="component" value="Unassembled WGS sequence"/>
</dbReference>
<feature type="region of interest" description="Disordered" evidence="1">
    <location>
        <begin position="195"/>
        <end position="225"/>
    </location>
</feature>
<keyword evidence="3" id="KW-1185">Reference proteome</keyword>
<sequence>MDAQRCALAARQPKPLRIVVPDITALEEEHEPWMAHYPSPPPPTPSVPRRGTPWDEQRYDPFQTMLSPASPPRYASPDLENGDNYPHLADSVVYRYPTVGDAYDELLAYHLGNKEAGDALEDDSPGFGASTPVEVAQNAHDVSTYHVDGAGEDGDFSIDRAILRKARSQRQFDLSHSLANLATRSTASLRRMRSFANSSEATTPSPGDDYDDGDPVVPPTSRATSRRPSLAVVPFAIGEVTEKLKHLASRLVHVHGTGDHFEESVGHFEDVWARETRGEPLVHVLVTRTQESFIDSRDNAASYSHARSTGLGIYSSTHAARR</sequence>
<dbReference type="OrthoDB" id="2756294at2759"/>
<proteinExistence type="predicted"/>